<gene>
    <name evidence="1" type="ORF">EHYA_03821</name>
</gene>
<keyword evidence="2" id="KW-1185">Reference proteome</keyword>
<comment type="caution">
    <text evidence="1">The sequence shown here is derived from an EMBL/GenBank/DDBJ whole genome shotgun (WGS) entry which is preliminary data.</text>
</comment>
<dbReference type="EMBL" id="BIFH01000019">
    <property type="protein sequence ID" value="GCD96137.1"/>
    <property type="molecule type" value="Genomic_DNA"/>
</dbReference>
<organism evidence="1 2">
    <name type="scientific">Embleya hyalina</name>
    <dbReference type="NCBI Taxonomy" id="516124"/>
    <lineage>
        <taxon>Bacteria</taxon>
        <taxon>Bacillati</taxon>
        <taxon>Actinomycetota</taxon>
        <taxon>Actinomycetes</taxon>
        <taxon>Kitasatosporales</taxon>
        <taxon>Streptomycetaceae</taxon>
        <taxon>Embleya</taxon>
    </lineage>
</organism>
<reference evidence="1 2" key="1">
    <citation type="submission" date="2018-12" db="EMBL/GenBank/DDBJ databases">
        <title>Draft genome sequence of Embleya hyalina NBRC 13850T.</title>
        <authorList>
            <person name="Komaki H."/>
            <person name="Hosoyama A."/>
            <person name="Kimura A."/>
            <person name="Ichikawa N."/>
            <person name="Tamura T."/>
        </authorList>
    </citation>
    <scope>NUCLEOTIDE SEQUENCE [LARGE SCALE GENOMIC DNA]</scope>
    <source>
        <strain evidence="1 2">NBRC 13850</strain>
    </source>
</reference>
<dbReference type="Proteomes" id="UP000286931">
    <property type="component" value="Unassembled WGS sequence"/>
</dbReference>
<name>A0A401YNH8_9ACTN</name>
<protein>
    <submittedName>
        <fullName evidence="1">Uncharacterized protein</fullName>
    </submittedName>
</protein>
<accession>A0A401YNH8</accession>
<dbReference type="AlphaFoldDB" id="A0A401YNH8"/>
<evidence type="ECO:0000313" key="2">
    <source>
        <dbReference type="Proteomes" id="UP000286931"/>
    </source>
</evidence>
<proteinExistence type="predicted"/>
<evidence type="ECO:0000313" key="1">
    <source>
        <dbReference type="EMBL" id="GCD96137.1"/>
    </source>
</evidence>
<sequence>MCRPRTNDTVRAATLADIQVGKLPAGVYVPMPEPEGNCARASVRLGGYGRRVDSDRRPGRDDVEACLVALLEGRMSRDAADRWAARWIERDSHDDGSRLEWDEPTRRALGLLHGVDLRHGPDEDYLHDDDQVREWLNELRGHARRPA</sequence>